<organism evidence="1 2">
    <name type="scientific">Serratia odorifera</name>
    <dbReference type="NCBI Taxonomy" id="618"/>
    <lineage>
        <taxon>Bacteria</taxon>
        <taxon>Pseudomonadati</taxon>
        <taxon>Pseudomonadota</taxon>
        <taxon>Gammaproteobacteria</taxon>
        <taxon>Enterobacterales</taxon>
        <taxon>Yersiniaceae</taxon>
        <taxon>Serratia</taxon>
    </lineage>
</organism>
<dbReference type="EMBL" id="LR134117">
    <property type="protein sequence ID" value="VDZ65489.1"/>
    <property type="molecule type" value="Genomic_DNA"/>
</dbReference>
<reference evidence="1 2" key="1">
    <citation type="submission" date="2018-12" db="EMBL/GenBank/DDBJ databases">
        <authorList>
            <consortium name="Pathogen Informatics"/>
        </authorList>
    </citation>
    <scope>NUCLEOTIDE SEQUENCE [LARGE SCALE GENOMIC DNA]</scope>
    <source>
        <strain evidence="1 2">NCTC11214</strain>
    </source>
</reference>
<name>A0A447L2C8_SEROD</name>
<accession>A0A447L2C8</accession>
<dbReference type="Proteomes" id="UP000281391">
    <property type="component" value="Chromosome"/>
</dbReference>
<dbReference type="AlphaFoldDB" id="A0A447L2C8"/>
<dbReference type="KEGG" id="sof:NCTC11214_05496"/>
<sequence length="186" mass="20408">MQARAWFRRVAIKTRRGAGVEYLRRAAQRLFNLTQIYPRIGVEAGVELGRRASAITGCQRVAARLPAVQPLVQHINLFRAEAAKGPPAARCGKLIALVVKHNGAVFADAQLTGGGGKGLGIRQHMRQGSGGVGDRVDVEIHCARDVAGGKFCPHVFFRHQPDWRHTHVDHPQIAVVKVLFKPLRSH</sequence>
<evidence type="ECO:0000313" key="2">
    <source>
        <dbReference type="Proteomes" id="UP000281391"/>
    </source>
</evidence>
<evidence type="ECO:0000313" key="1">
    <source>
        <dbReference type="EMBL" id="VDZ65489.1"/>
    </source>
</evidence>
<gene>
    <name evidence="1" type="ORF">NCTC11214_05496</name>
</gene>
<proteinExistence type="predicted"/>
<protein>
    <submittedName>
        <fullName evidence="1">Uncharacterized protein</fullName>
    </submittedName>
</protein>